<feature type="compositionally biased region" description="Polar residues" evidence="1">
    <location>
        <begin position="53"/>
        <end position="67"/>
    </location>
</feature>
<proteinExistence type="predicted"/>
<dbReference type="Proteomes" id="UP000502699">
    <property type="component" value="Chromosome"/>
</dbReference>
<dbReference type="AlphaFoldDB" id="A0A6G7VFX2"/>
<feature type="transmembrane region" description="Helical" evidence="2">
    <location>
        <begin position="254"/>
        <end position="275"/>
    </location>
</feature>
<dbReference type="Pfam" id="PF10679">
    <property type="entry name" value="DUF2491"/>
    <property type="match status" value="1"/>
</dbReference>
<keyword evidence="4" id="KW-1185">Reference proteome</keyword>
<keyword evidence="2" id="KW-1133">Transmembrane helix</keyword>
<feature type="region of interest" description="Disordered" evidence="1">
    <location>
        <begin position="34"/>
        <end position="133"/>
    </location>
</feature>
<sequence length="493" mass="53028">MPLKSMLSPRSGLNLLPLSLVLAIALIAPANGWGKAPTDNSGGVRSSLGVRTPSASPGQGRTASTSAGYRRPFPSAATPAPSLAGSSADRAISRQAARQALDAFRARERPGQDAGEARVRRPSTVSTPPAVRRPSVQWPADLSAPHPAPVASGQHLPARSRLPAAFDWSNAWPWILLAGLAQPGVTEFFYHHAEDSGFRQWRAAAEARAQGDPAVASQLAALDAGMAALSGPRDPSYPPHFAERRTAATAPFPFAALLTGLFGLLLAAILSLLLWRRFFGDVAIKTQRPFSSGQMPRPTWLRPGMLLALDPAPFILGGQTIKVQPPSLGTGGLVEVERLTELAGDGQVWQRLYVAGGTAFIQIHLDKRGQPDECRYFSHLDEVAPADADEWAVWLDPDQGLIGWPEFETKDGVRYQRLWSPGPKRLTPRQFTESAIDEAPCRQQAMLYVRPTGAQSLAPQFEYLWIAAHEQGNGAWVSLTVGIDISPASLNLN</sequence>
<name>A0A6G7VFX2_9GAMM</name>
<evidence type="ECO:0000313" key="4">
    <source>
        <dbReference type="Proteomes" id="UP000502699"/>
    </source>
</evidence>
<dbReference type="InterPro" id="IPR019621">
    <property type="entry name" value="DUF2491"/>
</dbReference>
<dbReference type="KEGG" id="cjap:GWK36_13835"/>
<dbReference type="RefSeq" id="WP_166271986.1">
    <property type="nucleotide sequence ID" value="NZ_CP048029.1"/>
</dbReference>
<keyword evidence="2" id="KW-0812">Transmembrane</keyword>
<protein>
    <submittedName>
        <fullName evidence="3">DUF2491 family protein</fullName>
    </submittedName>
</protein>
<accession>A0A6G7VFX2</accession>
<evidence type="ECO:0000256" key="1">
    <source>
        <dbReference type="SAM" id="MobiDB-lite"/>
    </source>
</evidence>
<feature type="compositionally biased region" description="Basic and acidic residues" evidence="1">
    <location>
        <begin position="104"/>
        <end position="119"/>
    </location>
</feature>
<evidence type="ECO:0000256" key="2">
    <source>
        <dbReference type="SAM" id="Phobius"/>
    </source>
</evidence>
<evidence type="ECO:0000313" key="3">
    <source>
        <dbReference type="EMBL" id="QIK38884.1"/>
    </source>
</evidence>
<gene>
    <name evidence="3" type="ORF">GWK36_13835</name>
</gene>
<dbReference type="EMBL" id="CP048029">
    <property type="protein sequence ID" value="QIK38884.1"/>
    <property type="molecule type" value="Genomic_DNA"/>
</dbReference>
<keyword evidence="2" id="KW-0472">Membrane</keyword>
<organism evidence="3 4">
    <name type="scientific">Caldichromatium japonicum</name>
    <dbReference type="NCBI Taxonomy" id="2699430"/>
    <lineage>
        <taxon>Bacteria</taxon>
        <taxon>Pseudomonadati</taxon>
        <taxon>Pseudomonadota</taxon>
        <taxon>Gammaproteobacteria</taxon>
        <taxon>Chromatiales</taxon>
        <taxon>Chromatiaceae</taxon>
        <taxon>Caldichromatium</taxon>
    </lineage>
</organism>
<reference evidence="4" key="1">
    <citation type="submission" date="2020-01" db="EMBL/GenBank/DDBJ databases">
        <title>Caldichromatium gen. nov., sp. nov., a thermophilic purple sulfur bacterium member of the family Chromatiaceae isolated from Nakabusa hot spring, Japan.</title>
        <authorList>
            <person name="Saini M.K."/>
            <person name="Hanada S."/>
            <person name="Tank M."/>
        </authorList>
    </citation>
    <scope>NUCLEOTIDE SEQUENCE [LARGE SCALE GENOMIC DNA]</scope>
    <source>
        <strain evidence="4">No.7</strain>
    </source>
</reference>